<feature type="region of interest" description="Disordered" evidence="1">
    <location>
        <begin position="104"/>
        <end position="205"/>
    </location>
</feature>
<dbReference type="Proteomes" id="UP001150238">
    <property type="component" value="Unassembled WGS sequence"/>
</dbReference>
<feature type="compositionally biased region" description="Basic residues" evidence="1">
    <location>
        <begin position="117"/>
        <end position="130"/>
    </location>
</feature>
<protein>
    <submittedName>
        <fullName evidence="2">Uncharacterized protein</fullName>
    </submittedName>
</protein>
<dbReference type="AlphaFoldDB" id="A0A9W9ASJ7"/>
<organism evidence="2 3">
    <name type="scientific">Lentinula lateritia</name>
    <dbReference type="NCBI Taxonomy" id="40482"/>
    <lineage>
        <taxon>Eukaryota</taxon>
        <taxon>Fungi</taxon>
        <taxon>Dikarya</taxon>
        <taxon>Basidiomycota</taxon>
        <taxon>Agaricomycotina</taxon>
        <taxon>Agaricomycetes</taxon>
        <taxon>Agaricomycetidae</taxon>
        <taxon>Agaricales</taxon>
        <taxon>Marasmiineae</taxon>
        <taxon>Omphalotaceae</taxon>
        <taxon>Lentinula</taxon>
    </lineage>
</organism>
<feature type="compositionally biased region" description="Low complexity" evidence="1">
    <location>
        <begin position="154"/>
        <end position="166"/>
    </location>
</feature>
<accession>A0A9W9ASJ7</accession>
<name>A0A9W9ASJ7_9AGAR</name>
<comment type="caution">
    <text evidence="2">The sequence shown here is derived from an EMBL/GenBank/DDBJ whole genome shotgun (WGS) entry which is preliminary data.</text>
</comment>
<dbReference type="EMBL" id="JANVFS010000007">
    <property type="protein sequence ID" value="KAJ4489588.1"/>
    <property type="molecule type" value="Genomic_DNA"/>
</dbReference>
<evidence type="ECO:0000313" key="2">
    <source>
        <dbReference type="EMBL" id="KAJ4489588.1"/>
    </source>
</evidence>
<evidence type="ECO:0000313" key="3">
    <source>
        <dbReference type="Proteomes" id="UP001150238"/>
    </source>
</evidence>
<proteinExistence type="predicted"/>
<gene>
    <name evidence="2" type="ORF">C8J55DRAFT_557494</name>
</gene>
<reference evidence="2" key="1">
    <citation type="submission" date="2022-08" db="EMBL/GenBank/DDBJ databases">
        <authorList>
            <consortium name="DOE Joint Genome Institute"/>
            <person name="Min B."/>
            <person name="Riley R."/>
            <person name="Sierra-Patev S."/>
            <person name="Naranjo-Ortiz M."/>
            <person name="Looney B."/>
            <person name="Konkel Z."/>
            <person name="Slot J.C."/>
            <person name="Sakamoto Y."/>
            <person name="Steenwyk J.L."/>
            <person name="Rokas A."/>
            <person name="Carro J."/>
            <person name="Camarero S."/>
            <person name="Ferreira P."/>
            <person name="Molpeceres G."/>
            <person name="Ruiz-Duenas F.J."/>
            <person name="Serrano A."/>
            <person name="Henrissat B."/>
            <person name="Drula E."/>
            <person name="Hughes K.W."/>
            <person name="Mata J.L."/>
            <person name="Ishikawa N.K."/>
            <person name="Vargas-Isla R."/>
            <person name="Ushijima S."/>
            <person name="Smith C.A."/>
            <person name="Ahrendt S."/>
            <person name="Andreopoulos W."/>
            <person name="He G."/>
            <person name="Labutti K."/>
            <person name="Lipzen A."/>
            <person name="Ng V."/>
            <person name="Sandor L."/>
            <person name="Barry K."/>
            <person name="Martinez A.T."/>
            <person name="Xiao Y."/>
            <person name="Gibbons J.G."/>
            <person name="Terashima K."/>
            <person name="Hibbett D.S."/>
            <person name="Grigoriev I.V."/>
        </authorList>
    </citation>
    <scope>NUCLEOTIDE SEQUENCE</scope>
    <source>
        <strain evidence="2">Sp2 HRB7682 ss15</strain>
    </source>
</reference>
<sequence length="205" mass="22820">MPTIYNDKSQVILSALNTLDQKPPPSLREILSAYRSKGDGDRDMLLAMLNAKTAEDRRIAETSALHRTIIETCSHEISSPNLPPLVYPNLSSQHSYQARLSTLSSGLPHDDRESHMSKSRSSRSPPHHHTYSPYNRPVSRDSPTPPLQMPPSPYSSASNPDSNSSPKLKERGTMPISSMLLGKESLRRTQPSQDTSDDGRLHKRI</sequence>
<reference evidence="2" key="2">
    <citation type="journal article" date="2023" name="Proc. Natl. Acad. Sci. U.S.A.">
        <title>A global phylogenomic analysis of the shiitake genus Lentinula.</title>
        <authorList>
            <person name="Sierra-Patev S."/>
            <person name="Min B."/>
            <person name="Naranjo-Ortiz M."/>
            <person name="Looney B."/>
            <person name="Konkel Z."/>
            <person name="Slot J.C."/>
            <person name="Sakamoto Y."/>
            <person name="Steenwyk J.L."/>
            <person name="Rokas A."/>
            <person name="Carro J."/>
            <person name="Camarero S."/>
            <person name="Ferreira P."/>
            <person name="Molpeceres G."/>
            <person name="Ruiz-Duenas F.J."/>
            <person name="Serrano A."/>
            <person name="Henrissat B."/>
            <person name="Drula E."/>
            <person name="Hughes K.W."/>
            <person name="Mata J.L."/>
            <person name="Ishikawa N.K."/>
            <person name="Vargas-Isla R."/>
            <person name="Ushijima S."/>
            <person name="Smith C.A."/>
            <person name="Donoghue J."/>
            <person name="Ahrendt S."/>
            <person name="Andreopoulos W."/>
            <person name="He G."/>
            <person name="LaButti K."/>
            <person name="Lipzen A."/>
            <person name="Ng V."/>
            <person name="Riley R."/>
            <person name="Sandor L."/>
            <person name="Barry K."/>
            <person name="Martinez A.T."/>
            <person name="Xiao Y."/>
            <person name="Gibbons J.G."/>
            <person name="Terashima K."/>
            <person name="Grigoriev I.V."/>
            <person name="Hibbett D."/>
        </authorList>
    </citation>
    <scope>NUCLEOTIDE SEQUENCE</scope>
    <source>
        <strain evidence="2">Sp2 HRB7682 ss15</strain>
    </source>
</reference>
<evidence type="ECO:0000256" key="1">
    <source>
        <dbReference type="SAM" id="MobiDB-lite"/>
    </source>
</evidence>
<feature type="compositionally biased region" description="Pro residues" evidence="1">
    <location>
        <begin position="143"/>
        <end position="153"/>
    </location>
</feature>